<dbReference type="Proteomes" id="UP000548978">
    <property type="component" value="Unassembled WGS sequence"/>
</dbReference>
<sequence length="105" mass="11172">MISSRGVVACQLCGWRILICKNQTHIMAMFDLEQLKRTAATLVLAALAAKIWMSVTGGSEAVYFCTGALLVVLGGLALGPRTRSAILTHIVACVILSAIWLAILT</sequence>
<comment type="caution">
    <text evidence="2">The sequence shown here is derived from an EMBL/GenBank/DDBJ whole genome shotgun (WGS) entry which is preliminary data.</text>
</comment>
<keyword evidence="1" id="KW-1133">Transmembrane helix</keyword>
<reference evidence="2 3" key="1">
    <citation type="submission" date="2020-08" db="EMBL/GenBank/DDBJ databases">
        <title>Genomic Encyclopedia of Type Strains, Phase IV (KMG-IV): sequencing the most valuable type-strain genomes for metagenomic binning, comparative biology and taxonomic classification.</title>
        <authorList>
            <person name="Goeker M."/>
        </authorList>
    </citation>
    <scope>NUCLEOTIDE SEQUENCE [LARGE SCALE GENOMIC DNA]</scope>
    <source>
        <strain evidence="2 3">DSM 24448</strain>
    </source>
</reference>
<evidence type="ECO:0000313" key="3">
    <source>
        <dbReference type="Proteomes" id="UP000548978"/>
    </source>
</evidence>
<keyword evidence="1" id="KW-0812">Transmembrane</keyword>
<feature type="transmembrane region" description="Helical" evidence="1">
    <location>
        <begin position="86"/>
        <end position="103"/>
    </location>
</feature>
<evidence type="ECO:0000313" key="2">
    <source>
        <dbReference type="EMBL" id="MBB5660043.1"/>
    </source>
</evidence>
<keyword evidence="2" id="KW-0804">Transcription</keyword>
<dbReference type="AlphaFoldDB" id="A0A7W9A2J3"/>
<feature type="transmembrane region" description="Helical" evidence="1">
    <location>
        <begin position="61"/>
        <end position="79"/>
    </location>
</feature>
<proteinExistence type="predicted"/>
<name>A0A7W9A2J3_9CAUL</name>
<dbReference type="EMBL" id="JACIJB010000002">
    <property type="protein sequence ID" value="MBB5660043.1"/>
    <property type="molecule type" value="Genomic_DNA"/>
</dbReference>
<keyword evidence="3" id="KW-1185">Reference proteome</keyword>
<keyword evidence="2" id="KW-0240">DNA-directed RNA polymerase</keyword>
<accession>A0A7W9A2J3</accession>
<dbReference type="GO" id="GO:0000428">
    <property type="term" value="C:DNA-directed RNA polymerase complex"/>
    <property type="evidence" value="ECO:0007669"/>
    <property type="project" value="UniProtKB-KW"/>
</dbReference>
<keyword evidence="1" id="KW-0472">Membrane</keyword>
<gene>
    <name evidence="2" type="ORF">FHS65_000783</name>
</gene>
<evidence type="ECO:0000256" key="1">
    <source>
        <dbReference type="SAM" id="Phobius"/>
    </source>
</evidence>
<organism evidence="2 3">
    <name type="scientific">Brevundimonas halotolerans</name>
    <dbReference type="NCBI Taxonomy" id="69670"/>
    <lineage>
        <taxon>Bacteria</taxon>
        <taxon>Pseudomonadati</taxon>
        <taxon>Pseudomonadota</taxon>
        <taxon>Alphaproteobacteria</taxon>
        <taxon>Caulobacterales</taxon>
        <taxon>Caulobacteraceae</taxon>
        <taxon>Brevundimonas</taxon>
    </lineage>
</organism>
<protein>
    <submittedName>
        <fullName evidence="2">DNA-directed RNA polymerase subunit RPC12/RpoP</fullName>
    </submittedName>
</protein>
<dbReference type="RefSeq" id="WP_164461954.1">
    <property type="nucleotide sequence ID" value="NZ_JACIJB010000002.1"/>
</dbReference>
<feature type="transmembrane region" description="Helical" evidence="1">
    <location>
        <begin position="38"/>
        <end position="55"/>
    </location>
</feature>